<accession>A4JNW1</accession>
<reference evidence="2" key="1">
    <citation type="submission" date="2007-03" db="EMBL/GenBank/DDBJ databases">
        <title>Complete sequence of chromosome 2 of Burkholderia vietnamiensis G4.</title>
        <authorList>
            <consortium name="US DOE Joint Genome Institute"/>
            <person name="Copeland A."/>
            <person name="Lucas S."/>
            <person name="Lapidus A."/>
            <person name="Barry K."/>
            <person name="Detter J.C."/>
            <person name="Glavina del Rio T."/>
            <person name="Hammon N."/>
            <person name="Israni S."/>
            <person name="Dalin E."/>
            <person name="Tice H."/>
            <person name="Pitluck S."/>
            <person name="Chain P."/>
            <person name="Malfatti S."/>
            <person name="Shin M."/>
            <person name="Vergez L."/>
            <person name="Schmutz J."/>
            <person name="Larimer F."/>
            <person name="Land M."/>
            <person name="Hauser L."/>
            <person name="Kyrpides N."/>
            <person name="Tiedje J."/>
            <person name="Richardson P."/>
        </authorList>
    </citation>
    <scope>NUCLEOTIDE SEQUENCE [LARGE SCALE GENOMIC DNA]</scope>
    <source>
        <strain evidence="2">G4 / LMG 22486</strain>
    </source>
</reference>
<sequence length="111" mass="12104">MRCRSAGHAVVTSFLYKGLSVNQVKVYLHNTSDAEMTMAMASLSKKLQALREDLSEDDRELLSAVAQAAAADIDGLHEPKPDAQFIFLKPMSVIGAPAVCEQVIMLAEKLR</sequence>
<dbReference type="KEGG" id="bvi:Bcep1808_5010"/>
<dbReference type="EMBL" id="CP000615">
    <property type="protein sequence ID" value="ABO57964.1"/>
    <property type="molecule type" value="Genomic_DNA"/>
</dbReference>
<gene>
    <name evidence="1" type="ordered locus">Bcep1808_5010</name>
</gene>
<evidence type="ECO:0000313" key="1">
    <source>
        <dbReference type="EMBL" id="ABO57964.1"/>
    </source>
</evidence>
<proteinExistence type="predicted"/>
<evidence type="ECO:0000313" key="2">
    <source>
        <dbReference type="Proteomes" id="UP000002287"/>
    </source>
</evidence>
<protein>
    <submittedName>
        <fullName evidence="1">Uncharacterized protein</fullName>
    </submittedName>
</protein>
<name>A4JNW1_BURVG</name>
<dbReference type="Proteomes" id="UP000002287">
    <property type="component" value="Chromosome 2"/>
</dbReference>
<organism evidence="1 2">
    <name type="scientific">Burkholderia vietnamiensis (strain G4 / LMG 22486)</name>
    <name type="common">Burkholderia cepacia (strain R1808)</name>
    <dbReference type="NCBI Taxonomy" id="269482"/>
    <lineage>
        <taxon>Bacteria</taxon>
        <taxon>Pseudomonadati</taxon>
        <taxon>Pseudomonadota</taxon>
        <taxon>Betaproteobacteria</taxon>
        <taxon>Burkholderiales</taxon>
        <taxon>Burkholderiaceae</taxon>
        <taxon>Burkholderia</taxon>
        <taxon>Burkholderia cepacia complex</taxon>
    </lineage>
</organism>
<dbReference type="HOGENOM" id="CLU_2153637_0_0_4"/>
<dbReference type="AlphaFoldDB" id="A4JNW1"/>